<name>A0AAE1J3T0_9FABA</name>
<dbReference type="InterPro" id="IPR036691">
    <property type="entry name" value="Endo/exonu/phosph_ase_sf"/>
</dbReference>
<organism evidence="1 2">
    <name type="scientific">Acacia crassicarpa</name>
    <name type="common">northern wattle</name>
    <dbReference type="NCBI Taxonomy" id="499986"/>
    <lineage>
        <taxon>Eukaryota</taxon>
        <taxon>Viridiplantae</taxon>
        <taxon>Streptophyta</taxon>
        <taxon>Embryophyta</taxon>
        <taxon>Tracheophyta</taxon>
        <taxon>Spermatophyta</taxon>
        <taxon>Magnoliopsida</taxon>
        <taxon>eudicotyledons</taxon>
        <taxon>Gunneridae</taxon>
        <taxon>Pentapetalae</taxon>
        <taxon>rosids</taxon>
        <taxon>fabids</taxon>
        <taxon>Fabales</taxon>
        <taxon>Fabaceae</taxon>
        <taxon>Caesalpinioideae</taxon>
        <taxon>mimosoid clade</taxon>
        <taxon>Acacieae</taxon>
        <taxon>Acacia</taxon>
    </lineage>
</organism>
<protein>
    <submittedName>
        <fullName evidence="1">Uncharacterized protein</fullName>
    </submittedName>
</protein>
<evidence type="ECO:0000313" key="2">
    <source>
        <dbReference type="Proteomes" id="UP001293593"/>
    </source>
</evidence>
<sequence length="200" mass="23303">MDCLGDFNDLLFPSERTGGSGGIQRRFQWFQEKLNNCGLFDLGASGPKFTWKGPRLRGHSRLFERLDKALANQIALSDLPNCALKVLPRLAYSDHNPINLLLGTPQRGYKARPFRFEAMWETFGMIERRKKEILARLNGIQKSPSYPYSNFLNSLEEQLQVELNDVSKMEELKWFQKARTNWISKGDRNTKYYHLKTKIR</sequence>
<reference evidence="1" key="1">
    <citation type="submission" date="2023-10" db="EMBL/GenBank/DDBJ databases">
        <title>Chromosome-level genome of the transformable northern wattle, Acacia crassicarpa.</title>
        <authorList>
            <person name="Massaro I."/>
            <person name="Sinha N.R."/>
            <person name="Poethig S."/>
            <person name="Leichty A.R."/>
        </authorList>
    </citation>
    <scope>NUCLEOTIDE SEQUENCE</scope>
    <source>
        <strain evidence="1">Acra3RX</strain>
        <tissue evidence="1">Leaf</tissue>
    </source>
</reference>
<dbReference type="PANTHER" id="PTHR33710:SF71">
    <property type="entry name" value="ENDONUCLEASE_EXONUCLEASE_PHOSPHATASE DOMAIN-CONTAINING PROTEIN"/>
    <property type="match status" value="1"/>
</dbReference>
<proteinExistence type="predicted"/>
<dbReference type="AlphaFoldDB" id="A0AAE1J3T0"/>
<dbReference type="Proteomes" id="UP001293593">
    <property type="component" value="Unassembled WGS sequence"/>
</dbReference>
<dbReference type="EMBL" id="JAWXYG010000010">
    <property type="protein sequence ID" value="KAK4261149.1"/>
    <property type="molecule type" value="Genomic_DNA"/>
</dbReference>
<dbReference type="PANTHER" id="PTHR33710">
    <property type="entry name" value="BNAC02G09200D PROTEIN"/>
    <property type="match status" value="1"/>
</dbReference>
<keyword evidence="2" id="KW-1185">Reference proteome</keyword>
<evidence type="ECO:0000313" key="1">
    <source>
        <dbReference type="EMBL" id="KAK4261149.1"/>
    </source>
</evidence>
<gene>
    <name evidence="1" type="ORF">QN277_004190</name>
</gene>
<dbReference type="Gene3D" id="3.60.10.10">
    <property type="entry name" value="Endonuclease/exonuclease/phosphatase"/>
    <property type="match status" value="1"/>
</dbReference>
<dbReference type="SUPFAM" id="SSF56219">
    <property type="entry name" value="DNase I-like"/>
    <property type="match status" value="1"/>
</dbReference>
<comment type="caution">
    <text evidence="1">The sequence shown here is derived from an EMBL/GenBank/DDBJ whole genome shotgun (WGS) entry which is preliminary data.</text>
</comment>
<accession>A0AAE1J3T0</accession>